<sequence length="456" mass="49406">MNGKRIPAVLATVAAASMLLAGCGTGTGTGTAAGDDDMTAKIEAVTDEQLKGTSITMSRMFGDCEETTKGVTDLAMAASECEAIQILTNKFNAENEHGISVERLGGADWNSYYDAFNASIAGGEPANIANLHDYALSDYARRAQLVSFDPAALDIDMDDATEQAQNSVTYDDKTFAVPFDSHAILAHVNTDVLGAAGYMDADGRPVMPTNADELMAMGQAVKEKTGKPLMSVGFANDDMAWRMFYSFVRQQGSDLIVDGEANVDSAEAKAAMELLQELIDNGYIHTKADYSGSIEEWKNGESAILVNGTWGVNEYASTATFGYTVTDFPTIMDEAAVWASSHMWVLPVQKDNDPVKYRASLEFASFLYENTSVWATATGHIAPRVSVVESAEYQNAPERANYTDTALENISFVPQVENWTAIKSLIHKQLEEVWFNGKDLDSALTEAQQRVGQELK</sequence>
<dbReference type="SUPFAM" id="SSF53850">
    <property type="entry name" value="Periplasmic binding protein-like II"/>
    <property type="match status" value="1"/>
</dbReference>
<dbReference type="PANTHER" id="PTHR43649:SF12">
    <property type="entry name" value="DIACETYLCHITOBIOSE BINDING PROTEIN DASA"/>
    <property type="match status" value="1"/>
</dbReference>
<accession>A0A2U1TBI7</accession>
<name>A0A2U1TBI7_9MICO</name>
<reference evidence="3" key="1">
    <citation type="submission" date="2018-04" db="EMBL/GenBank/DDBJ databases">
        <authorList>
            <person name="Liu S."/>
            <person name="Wang Z."/>
            <person name="Li J."/>
        </authorList>
    </citation>
    <scope>NUCLEOTIDE SEQUENCE [LARGE SCALE GENOMIC DNA]</scope>
    <source>
        <strain evidence="3">622</strain>
    </source>
</reference>
<dbReference type="PANTHER" id="PTHR43649">
    <property type="entry name" value="ARABINOSE-BINDING PROTEIN-RELATED"/>
    <property type="match status" value="1"/>
</dbReference>
<evidence type="ECO:0000313" key="3">
    <source>
        <dbReference type="Proteomes" id="UP000244962"/>
    </source>
</evidence>
<feature type="chain" id="PRO_5038436323" evidence="1">
    <location>
        <begin position="22"/>
        <end position="456"/>
    </location>
</feature>
<evidence type="ECO:0000256" key="1">
    <source>
        <dbReference type="SAM" id="SignalP"/>
    </source>
</evidence>
<dbReference type="AlphaFoldDB" id="A0A2U1TBI7"/>
<gene>
    <name evidence="2" type="ORF">DF223_11620</name>
</gene>
<feature type="signal peptide" evidence="1">
    <location>
        <begin position="1"/>
        <end position="21"/>
    </location>
</feature>
<keyword evidence="1" id="KW-0732">Signal</keyword>
<dbReference type="PROSITE" id="PS51257">
    <property type="entry name" value="PROKAR_LIPOPROTEIN"/>
    <property type="match status" value="1"/>
</dbReference>
<dbReference type="RefSeq" id="WP_108963287.1">
    <property type="nucleotide sequence ID" value="NZ_QEFB01000013.1"/>
</dbReference>
<dbReference type="InterPro" id="IPR006059">
    <property type="entry name" value="SBP"/>
</dbReference>
<proteinExistence type="predicted"/>
<dbReference type="EMBL" id="QEFB01000013">
    <property type="protein sequence ID" value="PWC06251.1"/>
    <property type="molecule type" value="Genomic_DNA"/>
</dbReference>
<dbReference type="Pfam" id="PF13416">
    <property type="entry name" value="SBP_bac_8"/>
    <property type="match status" value="1"/>
</dbReference>
<organism evidence="2 3">
    <name type="scientific">Mycetocola zhujimingii</name>
    <dbReference type="NCBI Taxonomy" id="2079792"/>
    <lineage>
        <taxon>Bacteria</taxon>
        <taxon>Bacillati</taxon>
        <taxon>Actinomycetota</taxon>
        <taxon>Actinomycetes</taxon>
        <taxon>Micrococcales</taxon>
        <taxon>Microbacteriaceae</taxon>
        <taxon>Mycetocola</taxon>
    </lineage>
</organism>
<dbReference type="InterPro" id="IPR050490">
    <property type="entry name" value="Bact_solute-bd_prot1"/>
</dbReference>
<comment type="caution">
    <text evidence="2">The sequence shown here is derived from an EMBL/GenBank/DDBJ whole genome shotgun (WGS) entry which is preliminary data.</text>
</comment>
<dbReference type="Proteomes" id="UP000244962">
    <property type="component" value="Unassembled WGS sequence"/>
</dbReference>
<dbReference type="Gene3D" id="3.40.190.10">
    <property type="entry name" value="Periplasmic binding protein-like II"/>
    <property type="match status" value="1"/>
</dbReference>
<evidence type="ECO:0000313" key="2">
    <source>
        <dbReference type="EMBL" id="PWC06251.1"/>
    </source>
</evidence>
<keyword evidence="3" id="KW-1185">Reference proteome</keyword>
<protein>
    <submittedName>
        <fullName evidence="2">ABC transporter substrate-binding protein</fullName>
    </submittedName>
</protein>